<evidence type="ECO:0000256" key="2">
    <source>
        <dbReference type="ARBA" id="ARBA00022679"/>
    </source>
</evidence>
<name>A0A0D3I3M5_EMIH1</name>
<dbReference type="GO" id="GO:0016757">
    <property type="term" value="F:glycosyltransferase activity"/>
    <property type="evidence" value="ECO:0007669"/>
    <property type="project" value="UniProtKB-KW"/>
</dbReference>
<protein>
    <recommendedName>
        <fullName evidence="5">Glycosyl hydrolase family 32 N-terminal domain-containing protein</fullName>
    </recommendedName>
</protein>
<keyword evidence="4" id="KW-1185">Reference proteome</keyword>
<sequence>MSKTPEVASSWVRVNRTGDVGFDAKSTATLVRDTPPHFQWTGTGSVRSWQSNDLLHWTAAEDAIVGRPGSFDPGYCEAGAPPVRLADGNYFTTYDTIIGSQRHGWAAGWVVLNGSNPREVLQRGGEPLVEPTRPWELQTPPQWNWTQAVQEGGVPMIGATNGLMPLGGDVFLAWACASDSVVEAFEVRVTKW</sequence>
<dbReference type="KEGG" id="ehx:EMIHUDRAFT_250129"/>
<evidence type="ECO:0000313" key="4">
    <source>
        <dbReference type="Proteomes" id="UP000013827"/>
    </source>
</evidence>
<evidence type="ECO:0000256" key="1">
    <source>
        <dbReference type="ARBA" id="ARBA00022676"/>
    </source>
</evidence>
<dbReference type="STRING" id="2903.R1CU70"/>
<accession>A0A0D3I3M5</accession>
<dbReference type="HOGENOM" id="CLU_1417557_0_0_1"/>
<dbReference type="InterPro" id="IPR023296">
    <property type="entry name" value="Glyco_hydro_beta-prop_sf"/>
</dbReference>
<dbReference type="Proteomes" id="UP000013827">
    <property type="component" value="Unassembled WGS sequence"/>
</dbReference>
<dbReference type="RefSeq" id="XP_005758289.1">
    <property type="nucleotide sequence ID" value="XM_005758232.1"/>
</dbReference>
<proteinExistence type="predicted"/>
<reference evidence="4" key="1">
    <citation type="journal article" date="2013" name="Nature">
        <title>Pan genome of the phytoplankton Emiliania underpins its global distribution.</title>
        <authorList>
            <person name="Read B.A."/>
            <person name="Kegel J."/>
            <person name="Klute M.J."/>
            <person name="Kuo A."/>
            <person name="Lefebvre S.C."/>
            <person name="Maumus F."/>
            <person name="Mayer C."/>
            <person name="Miller J."/>
            <person name="Monier A."/>
            <person name="Salamov A."/>
            <person name="Young J."/>
            <person name="Aguilar M."/>
            <person name="Claverie J.M."/>
            <person name="Frickenhaus S."/>
            <person name="Gonzalez K."/>
            <person name="Herman E.K."/>
            <person name="Lin Y.C."/>
            <person name="Napier J."/>
            <person name="Ogata H."/>
            <person name="Sarno A.F."/>
            <person name="Shmutz J."/>
            <person name="Schroeder D."/>
            <person name="de Vargas C."/>
            <person name="Verret F."/>
            <person name="von Dassow P."/>
            <person name="Valentin K."/>
            <person name="Van de Peer Y."/>
            <person name="Wheeler G."/>
            <person name="Dacks J.B."/>
            <person name="Delwiche C.F."/>
            <person name="Dyhrman S.T."/>
            <person name="Glockner G."/>
            <person name="John U."/>
            <person name="Richards T."/>
            <person name="Worden A.Z."/>
            <person name="Zhang X."/>
            <person name="Grigoriev I.V."/>
            <person name="Allen A.E."/>
            <person name="Bidle K."/>
            <person name="Borodovsky M."/>
            <person name="Bowler C."/>
            <person name="Brownlee C."/>
            <person name="Cock J.M."/>
            <person name="Elias M."/>
            <person name="Gladyshev V.N."/>
            <person name="Groth M."/>
            <person name="Guda C."/>
            <person name="Hadaegh A."/>
            <person name="Iglesias-Rodriguez M.D."/>
            <person name="Jenkins J."/>
            <person name="Jones B.M."/>
            <person name="Lawson T."/>
            <person name="Leese F."/>
            <person name="Lindquist E."/>
            <person name="Lobanov A."/>
            <person name="Lomsadze A."/>
            <person name="Malik S.B."/>
            <person name="Marsh M.E."/>
            <person name="Mackinder L."/>
            <person name="Mock T."/>
            <person name="Mueller-Roeber B."/>
            <person name="Pagarete A."/>
            <person name="Parker M."/>
            <person name="Probert I."/>
            <person name="Quesneville H."/>
            <person name="Raines C."/>
            <person name="Rensing S.A."/>
            <person name="Riano-Pachon D.M."/>
            <person name="Richier S."/>
            <person name="Rokitta S."/>
            <person name="Shiraiwa Y."/>
            <person name="Soanes D.M."/>
            <person name="van der Giezen M."/>
            <person name="Wahlund T.M."/>
            <person name="Williams B."/>
            <person name="Wilson W."/>
            <person name="Wolfe G."/>
            <person name="Wurch L.L."/>
        </authorList>
    </citation>
    <scope>NUCLEOTIDE SEQUENCE</scope>
</reference>
<dbReference type="PaxDb" id="2903-EOD05860"/>
<keyword evidence="1" id="KW-0328">Glycosyltransferase</keyword>
<dbReference type="Gene3D" id="2.115.10.20">
    <property type="entry name" value="Glycosyl hydrolase domain, family 43"/>
    <property type="match status" value="1"/>
</dbReference>
<keyword evidence="2" id="KW-0808">Transferase</keyword>
<dbReference type="GeneID" id="17252008"/>
<dbReference type="EnsemblProtists" id="EOD05860">
    <property type="protein sequence ID" value="EOD05860"/>
    <property type="gene ID" value="EMIHUDRAFT_250129"/>
</dbReference>
<reference evidence="3" key="2">
    <citation type="submission" date="2024-10" db="UniProtKB">
        <authorList>
            <consortium name="EnsemblProtists"/>
        </authorList>
    </citation>
    <scope>IDENTIFICATION</scope>
</reference>
<dbReference type="PANTHER" id="PTHR34106">
    <property type="entry name" value="GLYCOSIDASE"/>
    <property type="match status" value="1"/>
</dbReference>
<evidence type="ECO:0000313" key="3">
    <source>
        <dbReference type="EnsemblProtists" id="EOD05860"/>
    </source>
</evidence>
<dbReference type="AlphaFoldDB" id="A0A0D3I3M5"/>
<evidence type="ECO:0008006" key="5">
    <source>
        <dbReference type="Google" id="ProtNLM"/>
    </source>
</evidence>
<dbReference type="SUPFAM" id="SSF75005">
    <property type="entry name" value="Arabinanase/levansucrase/invertase"/>
    <property type="match status" value="1"/>
</dbReference>
<dbReference type="InterPro" id="IPR007184">
    <property type="entry name" value="Mannoside_phosphorylase"/>
</dbReference>
<dbReference type="PANTHER" id="PTHR34106:SF5">
    <property type="entry name" value="GLYCOSIDASE"/>
    <property type="match status" value="1"/>
</dbReference>
<organism evidence="3 4">
    <name type="scientific">Emiliania huxleyi (strain CCMP1516)</name>
    <dbReference type="NCBI Taxonomy" id="280463"/>
    <lineage>
        <taxon>Eukaryota</taxon>
        <taxon>Haptista</taxon>
        <taxon>Haptophyta</taxon>
        <taxon>Prymnesiophyceae</taxon>
        <taxon>Isochrysidales</taxon>
        <taxon>Noelaerhabdaceae</taxon>
        <taxon>Emiliania</taxon>
    </lineage>
</organism>